<dbReference type="InterPro" id="IPR051519">
    <property type="entry name" value="PDE6D_unc-119_myristoyl-bd"/>
</dbReference>
<keyword evidence="4" id="KW-0446">Lipid-binding</keyword>
<proteinExistence type="inferred from homology"/>
<keyword evidence="5" id="KW-0812">Transmembrane</keyword>
<keyword evidence="3" id="KW-0653">Protein transport</keyword>
<keyword evidence="2" id="KW-0813">Transport</keyword>
<dbReference type="InterPro" id="IPR008015">
    <property type="entry name" value="PDED_dom"/>
</dbReference>
<feature type="domain" description="GMP phosphodiesterase delta subunit" evidence="6">
    <location>
        <begin position="2"/>
        <end position="184"/>
    </location>
</feature>
<dbReference type="GO" id="GO:0042953">
    <property type="term" value="P:lipoprotein transport"/>
    <property type="evidence" value="ECO:0007669"/>
    <property type="project" value="TreeGrafter"/>
</dbReference>
<comment type="caution">
    <text evidence="7">The sequence shown here is derived from an EMBL/GenBank/DDBJ whole genome shotgun (WGS) entry which is preliminary data.</text>
</comment>
<name>A0A8H7ZZB8_9FUNG</name>
<dbReference type="EMBL" id="JAEFCI010002450">
    <property type="protein sequence ID" value="KAG5462224.1"/>
    <property type="molecule type" value="Genomic_DNA"/>
</dbReference>
<dbReference type="PANTHER" id="PTHR12951">
    <property type="entry name" value="RETINAL PROTEIN 4"/>
    <property type="match status" value="1"/>
</dbReference>
<dbReference type="AlphaFoldDB" id="A0A8H7ZZB8"/>
<dbReference type="Proteomes" id="UP000673691">
    <property type="component" value="Unassembled WGS sequence"/>
</dbReference>
<feature type="transmembrane region" description="Helical" evidence="5">
    <location>
        <begin position="116"/>
        <end position="135"/>
    </location>
</feature>
<dbReference type="GO" id="GO:0060271">
    <property type="term" value="P:cilium assembly"/>
    <property type="evidence" value="ECO:0007669"/>
    <property type="project" value="TreeGrafter"/>
</dbReference>
<protein>
    <submittedName>
        <fullName evidence="7">Delta subunit of GMP phosphodiesterase</fullName>
    </submittedName>
</protein>
<evidence type="ECO:0000313" key="8">
    <source>
        <dbReference type="Proteomes" id="UP000673691"/>
    </source>
</evidence>
<gene>
    <name evidence="7" type="ORF">BJ554DRAFT_5475</name>
</gene>
<evidence type="ECO:0000256" key="4">
    <source>
        <dbReference type="ARBA" id="ARBA00023121"/>
    </source>
</evidence>
<organism evidence="7 8">
    <name type="scientific">Olpidium bornovanus</name>
    <dbReference type="NCBI Taxonomy" id="278681"/>
    <lineage>
        <taxon>Eukaryota</taxon>
        <taxon>Fungi</taxon>
        <taxon>Fungi incertae sedis</taxon>
        <taxon>Olpidiomycota</taxon>
        <taxon>Olpidiomycotina</taxon>
        <taxon>Olpidiomycetes</taxon>
        <taxon>Olpidiales</taxon>
        <taxon>Olpidiaceae</taxon>
        <taxon>Olpidium</taxon>
    </lineage>
</organism>
<accession>A0A8H7ZZB8</accession>
<keyword evidence="8" id="KW-1185">Reference proteome</keyword>
<dbReference type="Pfam" id="PF05351">
    <property type="entry name" value="GMP_PDE_delta"/>
    <property type="match status" value="1"/>
</dbReference>
<keyword evidence="5" id="KW-0472">Membrane</keyword>
<evidence type="ECO:0000256" key="5">
    <source>
        <dbReference type="SAM" id="Phobius"/>
    </source>
</evidence>
<dbReference type="InterPro" id="IPR014756">
    <property type="entry name" value="Ig_E-set"/>
</dbReference>
<dbReference type="GO" id="GO:0008289">
    <property type="term" value="F:lipid binding"/>
    <property type="evidence" value="ECO:0007669"/>
    <property type="project" value="UniProtKB-KW"/>
</dbReference>
<evidence type="ECO:0000256" key="1">
    <source>
        <dbReference type="ARBA" id="ARBA00008102"/>
    </source>
</evidence>
<reference evidence="7 8" key="1">
    <citation type="journal article" name="Sci. Rep.">
        <title>Genome-scale phylogenetic analyses confirm Olpidium as the closest living zoosporic fungus to the non-flagellated, terrestrial fungi.</title>
        <authorList>
            <person name="Chang Y."/>
            <person name="Rochon D."/>
            <person name="Sekimoto S."/>
            <person name="Wang Y."/>
            <person name="Chovatia M."/>
            <person name="Sandor L."/>
            <person name="Salamov A."/>
            <person name="Grigoriev I.V."/>
            <person name="Stajich J.E."/>
            <person name="Spatafora J.W."/>
        </authorList>
    </citation>
    <scope>NUCLEOTIDE SEQUENCE [LARGE SCALE GENOMIC DNA]</scope>
    <source>
        <strain evidence="7">S191</strain>
    </source>
</reference>
<evidence type="ECO:0000259" key="6">
    <source>
        <dbReference type="Pfam" id="PF05351"/>
    </source>
</evidence>
<dbReference type="SUPFAM" id="SSF81296">
    <property type="entry name" value="E set domains"/>
    <property type="match status" value="1"/>
</dbReference>
<sequence length="188" mass="21955">MTNIQFLEFRILETESNKMLFNIKCRDTDAPVSSTERLTTSDCDPTPGHHFAAVVEKADDLDVAQDDGRTVHYDFGAEFLTYKSIGTKLVFAVGDKEVKNFRMIERHYFKNKLLKSYDFSFGFCVSFFFSFFFFLPSFNSQQRQHLGKHLHPEEMIEAPRKTVSDSFYFIDDKLVMHSKATYTFSRKN</sequence>
<comment type="similarity">
    <text evidence="1">Belongs to the PDE6D/unc-119 family.</text>
</comment>
<dbReference type="Gene3D" id="2.70.50.40">
    <property type="entry name" value="GMP phosphodiesterase, delta subunit"/>
    <property type="match status" value="1"/>
</dbReference>
<dbReference type="OrthoDB" id="10248777at2759"/>
<dbReference type="PANTHER" id="PTHR12951:SF1">
    <property type="entry name" value="PROTEIN UNC-119 HOMOLOG"/>
    <property type="match status" value="1"/>
</dbReference>
<evidence type="ECO:0000313" key="7">
    <source>
        <dbReference type="EMBL" id="KAG5462224.1"/>
    </source>
</evidence>
<dbReference type="GO" id="GO:0005929">
    <property type="term" value="C:cilium"/>
    <property type="evidence" value="ECO:0007669"/>
    <property type="project" value="TreeGrafter"/>
</dbReference>
<evidence type="ECO:0000256" key="2">
    <source>
        <dbReference type="ARBA" id="ARBA00022448"/>
    </source>
</evidence>
<evidence type="ECO:0000256" key="3">
    <source>
        <dbReference type="ARBA" id="ARBA00022927"/>
    </source>
</evidence>
<dbReference type="InterPro" id="IPR037036">
    <property type="entry name" value="PDED_dom_sf"/>
</dbReference>
<keyword evidence="5" id="KW-1133">Transmembrane helix</keyword>